<feature type="domain" description="Peptidase M28" evidence="1">
    <location>
        <begin position="241"/>
        <end position="293"/>
    </location>
</feature>
<dbReference type="Proteomes" id="UP000030700">
    <property type="component" value="Unassembled WGS sequence"/>
</dbReference>
<evidence type="ECO:0000259" key="1">
    <source>
        <dbReference type="Pfam" id="PF04389"/>
    </source>
</evidence>
<dbReference type="Gene3D" id="3.40.630.10">
    <property type="entry name" value="Zn peptidases"/>
    <property type="match status" value="1"/>
</dbReference>
<dbReference type="PANTHER" id="PTHR12147:SF26">
    <property type="entry name" value="PEPTIDASE M28 DOMAIN-CONTAINING PROTEIN"/>
    <property type="match status" value="1"/>
</dbReference>
<feature type="domain" description="Peptidase M28" evidence="1">
    <location>
        <begin position="76"/>
        <end position="178"/>
    </location>
</feature>
<proteinExistence type="predicted"/>
<sequence>MRLFDSTQVLAGSQDQQTLAMLADVREDRLREIVATLAVPRHFSAHFEQNQWTEAWLCQQLEAAHYAVEVQGKHCNIVARSPEALAGRMMVIGAHYDSVIDSPGADDNASAVAAVLVCAEILARYVSNAPICVVLFNREEEFIIGSADFVREFLPISGMSVDVAHVLEMVGYCSHAPHSQRKPRLLPLALPSVGNFLGLAANRHAASVIAPLLRLARTYLPDFPVCGVELGGLRDVGAYQLLRSDHVHFWRKQIPALMWTDTAFFRNPHYHRPTDTPNTLDYAFLRSVTQLLLLQAFAFGEIL</sequence>
<organism evidence="2 3">
    <name type="scientific">Candidatus Moduliflexus flocculans</name>
    <dbReference type="NCBI Taxonomy" id="1499966"/>
    <lineage>
        <taxon>Bacteria</taxon>
        <taxon>Candidatus Moduliflexota</taxon>
        <taxon>Candidatus Moduliflexia</taxon>
        <taxon>Candidatus Moduliflexales</taxon>
        <taxon>Candidatus Moduliflexaceae</taxon>
    </lineage>
</organism>
<dbReference type="PANTHER" id="PTHR12147">
    <property type="entry name" value="METALLOPEPTIDASE M28 FAMILY MEMBER"/>
    <property type="match status" value="1"/>
</dbReference>
<dbReference type="InterPro" id="IPR045175">
    <property type="entry name" value="M28_fam"/>
</dbReference>
<evidence type="ECO:0000313" key="2">
    <source>
        <dbReference type="EMBL" id="GAK54743.1"/>
    </source>
</evidence>
<dbReference type="HOGENOM" id="CLU_048743_0_0_0"/>
<accession>A0A081BTL2</accession>
<dbReference type="EMBL" id="DF820462">
    <property type="protein sequence ID" value="GAK54743.1"/>
    <property type="molecule type" value="Genomic_DNA"/>
</dbReference>
<dbReference type="STRING" id="1499966.U14_06031"/>
<keyword evidence="3" id="KW-1185">Reference proteome</keyword>
<dbReference type="Pfam" id="PF04389">
    <property type="entry name" value="Peptidase_M28"/>
    <property type="match status" value="2"/>
</dbReference>
<dbReference type="GO" id="GO:0008235">
    <property type="term" value="F:metalloexopeptidase activity"/>
    <property type="evidence" value="ECO:0007669"/>
    <property type="project" value="InterPro"/>
</dbReference>
<dbReference type="InterPro" id="IPR007484">
    <property type="entry name" value="Peptidase_M28"/>
</dbReference>
<name>A0A081BTL2_9BACT</name>
<protein>
    <submittedName>
        <fullName evidence="2">Peptidase M28</fullName>
    </submittedName>
</protein>
<gene>
    <name evidence="2" type="ORF">U14_06031</name>
</gene>
<dbReference type="GO" id="GO:0006508">
    <property type="term" value="P:proteolysis"/>
    <property type="evidence" value="ECO:0007669"/>
    <property type="project" value="InterPro"/>
</dbReference>
<evidence type="ECO:0000313" key="3">
    <source>
        <dbReference type="Proteomes" id="UP000030700"/>
    </source>
</evidence>
<reference evidence="2 3" key="1">
    <citation type="journal article" date="2015" name="PeerJ">
        <title>First genomic representation of candidate bacterial phylum KSB3 points to enhanced environmental sensing as a trigger of wastewater bulking.</title>
        <authorList>
            <person name="Sekiguchi Y."/>
            <person name="Ohashi A."/>
            <person name="Parks D.H."/>
            <person name="Yamauchi T."/>
            <person name="Tyson G.W."/>
            <person name="Hugenholtz P."/>
        </authorList>
    </citation>
    <scope>NUCLEOTIDE SEQUENCE [LARGE SCALE GENOMIC DNA]</scope>
</reference>
<dbReference type="SUPFAM" id="SSF53187">
    <property type="entry name" value="Zn-dependent exopeptidases"/>
    <property type="match status" value="1"/>
</dbReference>
<dbReference type="AlphaFoldDB" id="A0A081BTL2"/>